<dbReference type="Proteomes" id="UP000515123">
    <property type="component" value="Linkage group 8"/>
</dbReference>
<evidence type="ECO:0000313" key="9">
    <source>
        <dbReference type="RefSeq" id="XP_020094737.1"/>
    </source>
</evidence>
<dbReference type="RefSeq" id="XP_020094737.1">
    <property type="nucleotide sequence ID" value="XM_020239148.1"/>
</dbReference>
<reference evidence="9" key="2">
    <citation type="submission" date="2025-08" db="UniProtKB">
        <authorList>
            <consortium name="RefSeq"/>
        </authorList>
    </citation>
    <scope>IDENTIFICATION</scope>
    <source>
        <tissue evidence="9">Leaf</tissue>
    </source>
</reference>
<reference evidence="8" key="1">
    <citation type="journal article" date="2015" name="Nat. Genet.">
        <title>The pineapple genome and the evolution of CAM photosynthesis.</title>
        <authorList>
            <person name="Ming R."/>
            <person name="VanBuren R."/>
            <person name="Wai C.M."/>
            <person name="Tang H."/>
            <person name="Schatz M.C."/>
            <person name="Bowers J.E."/>
            <person name="Lyons E."/>
            <person name="Wang M.L."/>
            <person name="Chen J."/>
            <person name="Biggers E."/>
            <person name="Zhang J."/>
            <person name="Huang L."/>
            <person name="Zhang L."/>
            <person name="Miao W."/>
            <person name="Zhang J."/>
            <person name="Ye Z."/>
            <person name="Miao C."/>
            <person name="Lin Z."/>
            <person name="Wang H."/>
            <person name="Zhou H."/>
            <person name="Yim W.C."/>
            <person name="Priest H.D."/>
            <person name="Zheng C."/>
            <person name="Woodhouse M."/>
            <person name="Edger P.P."/>
            <person name="Guyot R."/>
            <person name="Guo H.B."/>
            <person name="Guo H."/>
            <person name="Zheng G."/>
            <person name="Singh R."/>
            <person name="Sharma A."/>
            <person name="Min X."/>
            <person name="Zheng Y."/>
            <person name="Lee H."/>
            <person name="Gurtowski J."/>
            <person name="Sedlazeck F.J."/>
            <person name="Harkess A."/>
            <person name="McKain M.R."/>
            <person name="Liao Z."/>
            <person name="Fang J."/>
            <person name="Liu J."/>
            <person name="Zhang X."/>
            <person name="Zhang Q."/>
            <person name="Hu W."/>
            <person name="Qin Y."/>
            <person name="Wang K."/>
            <person name="Chen L.Y."/>
            <person name="Shirley N."/>
            <person name="Lin Y.R."/>
            <person name="Liu L.Y."/>
            <person name="Hernandez A.G."/>
            <person name="Wright C.L."/>
            <person name="Bulone V."/>
            <person name="Tuskan G.A."/>
            <person name="Heath K."/>
            <person name="Zee F."/>
            <person name="Moore P.H."/>
            <person name="Sunkar R."/>
            <person name="Leebens-Mack J.H."/>
            <person name="Mockler T."/>
            <person name="Bennetzen J.L."/>
            <person name="Freeling M."/>
            <person name="Sankoff D."/>
            <person name="Paterson A.H."/>
            <person name="Zhu X."/>
            <person name="Yang X."/>
            <person name="Smith J.A."/>
            <person name="Cushman J.C."/>
            <person name="Paull R.E."/>
            <person name="Yu Q."/>
        </authorList>
    </citation>
    <scope>NUCLEOTIDE SEQUENCE [LARGE SCALE GENOMIC DNA]</scope>
    <source>
        <strain evidence="8">cv. F153</strain>
    </source>
</reference>
<keyword evidence="3" id="KW-0732">Signal</keyword>
<feature type="transmembrane region" description="Helical" evidence="7">
    <location>
        <begin position="6"/>
        <end position="26"/>
    </location>
</feature>
<dbReference type="OrthoDB" id="690755at2759"/>
<evidence type="ECO:0000313" key="8">
    <source>
        <dbReference type="Proteomes" id="UP000515123"/>
    </source>
</evidence>
<organism evidence="8 9">
    <name type="scientific">Ananas comosus</name>
    <name type="common">Pineapple</name>
    <name type="synonym">Ananas ananas</name>
    <dbReference type="NCBI Taxonomy" id="4615"/>
    <lineage>
        <taxon>Eukaryota</taxon>
        <taxon>Viridiplantae</taxon>
        <taxon>Streptophyta</taxon>
        <taxon>Embryophyta</taxon>
        <taxon>Tracheophyta</taxon>
        <taxon>Spermatophyta</taxon>
        <taxon>Magnoliopsida</taxon>
        <taxon>Liliopsida</taxon>
        <taxon>Poales</taxon>
        <taxon>Bromeliaceae</taxon>
        <taxon>Bromelioideae</taxon>
        <taxon>Ananas</taxon>
    </lineage>
</organism>
<dbReference type="AlphaFoldDB" id="A0A6P5FGN2"/>
<dbReference type="InterPro" id="IPR009606">
    <property type="entry name" value="DEAL/Modifying_wall_lignin1/2"/>
</dbReference>
<name>A0A6P5FGN2_ANACO</name>
<proteinExistence type="inferred from homology"/>
<accession>A0A6P5FGN2</accession>
<protein>
    <submittedName>
        <fullName evidence="9">Uncharacterized protein LOC109714494</fullName>
    </submittedName>
</protein>
<dbReference type="PANTHER" id="PTHR31769">
    <property type="entry name" value="OS07G0462200 PROTEIN-RELATED"/>
    <property type="match status" value="1"/>
</dbReference>
<comment type="similarity">
    <text evidence="6">Belongs to the DESIGUAL family.</text>
</comment>
<feature type="transmembrane region" description="Helical" evidence="7">
    <location>
        <begin position="95"/>
        <end position="121"/>
    </location>
</feature>
<evidence type="ECO:0000256" key="6">
    <source>
        <dbReference type="ARBA" id="ARBA00029467"/>
    </source>
</evidence>
<comment type="subcellular location">
    <subcellularLocation>
        <location evidence="1">Endomembrane system</location>
        <topology evidence="1">Multi-pass membrane protein</topology>
    </subcellularLocation>
</comment>
<keyword evidence="8" id="KW-1185">Reference proteome</keyword>
<evidence type="ECO:0000256" key="1">
    <source>
        <dbReference type="ARBA" id="ARBA00004127"/>
    </source>
</evidence>
<dbReference type="GeneID" id="109714494"/>
<keyword evidence="5 7" id="KW-0472">Membrane</keyword>
<keyword evidence="2 7" id="KW-0812">Transmembrane</keyword>
<dbReference type="Pfam" id="PF06749">
    <property type="entry name" value="DUF1218"/>
    <property type="match status" value="1"/>
</dbReference>
<evidence type="ECO:0000256" key="2">
    <source>
        <dbReference type="ARBA" id="ARBA00022692"/>
    </source>
</evidence>
<dbReference type="InterPro" id="IPR052222">
    <property type="entry name" value="DESIGUAL"/>
</dbReference>
<evidence type="ECO:0000256" key="5">
    <source>
        <dbReference type="ARBA" id="ARBA00023136"/>
    </source>
</evidence>
<keyword evidence="4 7" id="KW-1133">Transmembrane helix</keyword>
<evidence type="ECO:0000256" key="7">
    <source>
        <dbReference type="SAM" id="Phobius"/>
    </source>
</evidence>
<dbReference type="GO" id="GO:0012505">
    <property type="term" value="C:endomembrane system"/>
    <property type="evidence" value="ECO:0007669"/>
    <property type="project" value="UniProtKB-SubCell"/>
</dbReference>
<feature type="transmembrane region" description="Helical" evidence="7">
    <location>
        <begin position="141"/>
        <end position="162"/>
    </location>
</feature>
<evidence type="ECO:0000256" key="4">
    <source>
        <dbReference type="ARBA" id="ARBA00022989"/>
    </source>
</evidence>
<evidence type="ECO:0000256" key="3">
    <source>
        <dbReference type="ARBA" id="ARBA00022729"/>
    </source>
</evidence>
<sequence length="164" mass="17472">MEKKVLAVSGIVGFLGLLSAILGFIANTKRIKASQVQLTTSGDCIYPESSAAALAVVAAVTLLFAQLIASAATGCGCCCCCKGSTRQWKWNCRRVSGLIAAIVSWFTFILAFSIFISAAVWNSRHRQSGQKSCYVLRSRDLPEAAILSLITAILGVSSYVSLRD</sequence>
<gene>
    <name evidence="9" type="primary">LOC109714494</name>
</gene>